<dbReference type="STRING" id="526218.Sterm_0655"/>
<evidence type="ECO:0000256" key="3">
    <source>
        <dbReference type="ARBA" id="ARBA00023159"/>
    </source>
</evidence>
<dbReference type="PROSITE" id="PS51372">
    <property type="entry name" value="PRD_2"/>
    <property type="match status" value="1"/>
</dbReference>
<evidence type="ECO:0000259" key="5">
    <source>
        <dbReference type="PROSITE" id="PS51094"/>
    </source>
</evidence>
<evidence type="ECO:0000256" key="2">
    <source>
        <dbReference type="ARBA" id="ARBA00023015"/>
    </source>
</evidence>
<evidence type="ECO:0000256" key="1">
    <source>
        <dbReference type="ARBA" id="ARBA00022737"/>
    </source>
</evidence>
<dbReference type="SUPFAM" id="SSF63520">
    <property type="entry name" value="PTS-regulatory domain, PRD"/>
    <property type="match status" value="1"/>
</dbReference>
<accession>D1AP53</accession>
<keyword evidence="4" id="KW-0804">Transcription</keyword>
<dbReference type="InterPro" id="IPR007737">
    <property type="entry name" value="Mga_HTH"/>
</dbReference>
<protein>
    <submittedName>
        <fullName evidence="7">PTS IIA-like nitrogen-regulatory protein PtsN</fullName>
    </submittedName>
</protein>
<organism evidence="7 8">
    <name type="scientific">Sebaldella termitidis (strain ATCC 33386 / NCTC 11300)</name>
    <dbReference type="NCBI Taxonomy" id="526218"/>
    <lineage>
        <taxon>Bacteria</taxon>
        <taxon>Fusobacteriati</taxon>
        <taxon>Fusobacteriota</taxon>
        <taxon>Fusobacteriia</taxon>
        <taxon>Fusobacteriales</taxon>
        <taxon>Leptotrichiaceae</taxon>
        <taxon>Sebaldella</taxon>
    </lineage>
</organism>
<name>D1AP53_SEBTE</name>
<dbReference type="SUPFAM" id="SSF55804">
    <property type="entry name" value="Phoshotransferase/anion transport protein"/>
    <property type="match status" value="1"/>
</dbReference>
<keyword evidence="3" id="KW-0010">Activator</keyword>
<dbReference type="InterPro" id="IPR050661">
    <property type="entry name" value="BglG_antiterminators"/>
</dbReference>
<dbReference type="GO" id="GO:0006355">
    <property type="term" value="P:regulation of DNA-templated transcription"/>
    <property type="evidence" value="ECO:0007669"/>
    <property type="project" value="InterPro"/>
</dbReference>
<dbReference type="InterPro" id="IPR036388">
    <property type="entry name" value="WH-like_DNA-bd_sf"/>
</dbReference>
<reference evidence="7 8" key="2">
    <citation type="journal article" date="2010" name="Stand. Genomic Sci.">
        <title>Complete genome sequence of Sebaldella termitidis type strain (NCTC 11300).</title>
        <authorList>
            <person name="Harmon-Smith M."/>
            <person name="Celia L."/>
            <person name="Chertkov O."/>
            <person name="Lapidus A."/>
            <person name="Copeland A."/>
            <person name="Glavina Del Rio T."/>
            <person name="Nolan M."/>
            <person name="Lucas S."/>
            <person name="Tice H."/>
            <person name="Cheng J.F."/>
            <person name="Han C."/>
            <person name="Detter J.C."/>
            <person name="Bruce D."/>
            <person name="Goodwin L."/>
            <person name="Pitluck S."/>
            <person name="Pati A."/>
            <person name="Liolios K."/>
            <person name="Ivanova N."/>
            <person name="Mavromatis K."/>
            <person name="Mikhailova N."/>
            <person name="Chen A."/>
            <person name="Palaniappan K."/>
            <person name="Land M."/>
            <person name="Hauser L."/>
            <person name="Chang Y.J."/>
            <person name="Jeffries C.D."/>
            <person name="Brettin T."/>
            <person name="Goker M."/>
            <person name="Beck B."/>
            <person name="Bristow J."/>
            <person name="Eisen J.A."/>
            <person name="Markowitz V."/>
            <person name="Hugenholtz P."/>
            <person name="Kyrpides N.C."/>
            <person name="Klenk H.P."/>
            <person name="Chen F."/>
        </authorList>
    </citation>
    <scope>NUCLEOTIDE SEQUENCE [LARGE SCALE GENOMIC DNA]</scope>
    <source>
        <strain evidence="8">ATCC 33386 / NCTC 11300</strain>
    </source>
</reference>
<dbReference type="CDD" id="cd00211">
    <property type="entry name" value="PTS_IIA_fru"/>
    <property type="match status" value="1"/>
</dbReference>
<dbReference type="EMBL" id="CP001739">
    <property type="protein sequence ID" value="ACZ07527.1"/>
    <property type="molecule type" value="Genomic_DNA"/>
</dbReference>
<gene>
    <name evidence="7" type="ordered locus">Sterm_0655</name>
</gene>
<evidence type="ECO:0000313" key="8">
    <source>
        <dbReference type="Proteomes" id="UP000000845"/>
    </source>
</evidence>
<keyword evidence="8" id="KW-1185">Reference proteome</keyword>
<evidence type="ECO:0000256" key="4">
    <source>
        <dbReference type="ARBA" id="ARBA00023163"/>
    </source>
</evidence>
<dbReference type="InterPro" id="IPR002178">
    <property type="entry name" value="PTS_EIIA_type-2_dom"/>
</dbReference>
<dbReference type="PANTHER" id="PTHR30185:SF13">
    <property type="entry name" value="LICABCH OPERON REGULATOR-RELATED"/>
    <property type="match status" value="1"/>
</dbReference>
<dbReference type="HOGENOM" id="CLU_013442_5_1_0"/>
<dbReference type="PANTHER" id="PTHR30185">
    <property type="entry name" value="CRYPTIC BETA-GLUCOSIDE BGL OPERON ANTITERMINATOR"/>
    <property type="match status" value="1"/>
</dbReference>
<keyword evidence="2" id="KW-0805">Transcription regulation</keyword>
<evidence type="ECO:0000259" key="6">
    <source>
        <dbReference type="PROSITE" id="PS51372"/>
    </source>
</evidence>
<dbReference type="Proteomes" id="UP000000845">
    <property type="component" value="Chromosome"/>
</dbReference>
<dbReference type="InterPro" id="IPR036634">
    <property type="entry name" value="PRD_sf"/>
</dbReference>
<feature type="domain" description="PRD" evidence="6">
    <location>
        <begin position="300"/>
        <end position="408"/>
    </location>
</feature>
<dbReference type="InterPro" id="IPR016152">
    <property type="entry name" value="PTrfase/Anion_transptr"/>
</dbReference>
<dbReference type="eggNOG" id="COG1762">
    <property type="taxonomic scope" value="Bacteria"/>
</dbReference>
<feature type="domain" description="PTS EIIA type-2" evidence="5">
    <location>
        <begin position="504"/>
        <end position="644"/>
    </location>
</feature>
<dbReference type="Gene3D" id="3.40.930.10">
    <property type="entry name" value="Mannitol-specific EII, Chain A"/>
    <property type="match status" value="1"/>
</dbReference>
<dbReference type="Pfam" id="PF05043">
    <property type="entry name" value="Mga"/>
    <property type="match status" value="2"/>
</dbReference>
<proteinExistence type="predicted"/>
<dbReference type="PROSITE" id="PS51094">
    <property type="entry name" value="PTS_EIIA_TYPE_2"/>
    <property type="match status" value="1"/>
</dbReference>
<dbReference type="InterPro" id="IPR011608">
    <property type="entry name" value="PRD"/>
</dbReference>
<dbReference type="KEGG" id="str:Sterm_0655"/>
<dbReference type="RefSeq" id="WP_012860123.1">
    <property type="nucleotide sequence ID" value="NC_013517.1"/>
</dbReference>
<dbReference type="eggNOG" id="COG3711">
    <property type="taxonomic scope" value="Bacteria"/>
</dbReference>
<sequence>MKNLVKKIIRTLLDVHDYMTADELARIVNVSVSSIKHNIKDVREELKKYDIELLSIPRKGFCLDIDNSQRALTLQEIDNANSPDSFSFRKNYILDTLFQYNSVYTIQLFADELYVSRSIIRKDLQYITNILERHDLTLMKKRNYGIVIEGNEFNIRQAMIEHNIKKYSVSDSFELPEDLDRRFDSKKYSYFRNTYENIDMSKILTAVQKLEEELDITFSDDSFYQLLEYIIVSLIRMKNEKFITSQKPESSLELNESCFTAARNLFNSIVKAETAGLELESTYLAARLMVYRTCTSNILSSNKYYKNIAKKFISGIGGVIGETTLSQKNHLIRDIAAFYEIIKFRNDYQIITWNDIHHDIKERFASLYGMCLAQLHDIEDELNVDFTQDDVAWIVLLLHNTIVETVKSKEAVLITASDKQTSRYMANKLMEKIMGLDVKEISHYKNFKMKKSLKPPLIITTVALNINNSAFISKEVNEDDIELIQKKIGEKFYDEIISSNIFEEVFHRELVLCDLYAKDKKDAISKICNLMMEKGYVSEGFEEKVLERENKTPTSIGSQIAIPHVFKDCVKKTAIAAVRLKYPVLWCGEDKVKIILLMALDINSKNKMKKLLQKLYTFIDNPEKQVHLLDVENSEEMFQVLLKQS</sequence>
<evidence type="ECO:0000313" key="7">
    <source>
        <dbReference type="EMBL" id="ACZ07527.1"/>
    </source>
</evidence>
<dbReference type="AlphaFoldDB" id="D1AP53"/>
<keyword evidence="1" id="KW-0677">Repeat</keyword>
<reference evidence="8" key="1">
    <citation type="submission" date="2009-09" db="EMBL/GenBank/DDBJ databases">
        <title>The complete chromosome of Sebaldella termitidis ATCC 33386.</title>
        <authorList>
            <consortium name="US DOE Joint Genome Institute (JGI-PGF)"/>
            <person name="Lucas S."/>
            <person name="Copeland A."/>
            <person name="Lapidus A."/>
            <person name="Glavina del Rio T."/>
            <person name="Dalin E."/>
            <person name="Tice H."/>
            <person name="Bruce D."/>
            <person name="Goodwin L."/>
            <person name="Pitluck S."/>
            <person name="Kyrpides N."/>
            <person name="Mavromatis K."/>
            <person name="Ivanova N."/>
            <person name="Mikhailova N."/>
            <person name="Sims D."/>
            <person name="Meincke L."/>
            <person name="Brettin T."/>
            <person name="Detter J.C."/>
            <person name="Han C."/>
            <person name="Larimer F."/>
            <person name="Land M."/>
            <person name="Hauser L."/>
            <person name="Markowitz V."/>
            <person name="Cheng J.F."/>
            <person name="Hugenholtz P."/>
            <person name="Woyke T."/>
            <person name="Wu D."/>
            <person name="Eisen J.A."/>
        </authorList>
    </citation>
    <scope>NUCLEOTIDE SEQUENCE [LARGE SCALE GENOMIC DNA]</scope>
    <source>
        <strain evidence="8">ATCC 33386 / NCTC 11300</strain>
    </source>
</reference>
<dbReference type="Pfam" id="PF00359">
    <property type="entry name" value="PTS_EIIA_2"/>
    <property type="match status" value="1"/>
</dbReference>
<dbReference type="Gene3D" id="1.10.10.10">
    <property type="entry name" value="Winged helix-like DNA-binding domain superfamily/Winged helix DNA-binding domain"/>
    <property type="match status" value="1"/>
</dbReference>